<dbReference type="InterPro" id="IPR011006">
    <property type="entry name" value="CheY-like_superfamily"/>
</dbReference>
<protein>
    <submittedName>
        <fullName evidence="4">Response regulator</fullName>
    </submittedName>
</protein>
<dbReference type="PROSITE" id="PS50110">
    <property type="entry name" value="RESPONSE_REGULATORY"/>
    <property type="match status" value="1"/>
</dbReference>
<keyword evidence="5" id="KW-1185">Reference proteome</keyword>
<dbReference type="RefSeq" id="WP_301810118.1">
    <property type="nucleotide sequence ID" value="NZ_JAUJZH010000009.1"/>
</dbReference>
<evidence type="ECO:0000259" key="3">
    <source>
        <dbReference type="PROSITE" id="PS50110"/>
    </source>
</evidence>
<dbReference type="PANTHER" id="PTHR44591">
    <property type="entry name" value="STRESS RESPONSE REGULATOR PROTEIN 1"/>
    <property type="match status" value="1"/>
</dbReference>
<dbReference type="Pfam" id="PF00072">
    <property type="entry name" value="Response_reg"/>
    <property type="match status" value="1"/>
</dbReference>
<feature type="modified residue" description="4-aspartylphosphate" evidence="2">
    <location>
        <position position="54"/>
    </location>
</feature>
<dbReference type="Gene3D" id="3.40.50.2300">
    <property type="match status" value="1"/>
</dbReference>
<dbReference type="SMART" id="SM00448">
    <property type="entry name" value="REC"/>
    <property type="match status" value="1"/>
</dbReference>
<keyword evidence="1 2" id="KW-0597">Phosphoprotein</keyword>
<reference evidence="4" key="1">
    <citation type="submission" date="2023-06" db="EMBL/GenBank/DDBJ databases">
        <authorList>
            <person name="Jiang Y."/>
            <person name="Liu Q."/>
        </authorList>
    </citation>
    <scope>NUCLEOTIDE SEQUENCE</scope>
    <source>
        <strain evidence="4">CGMCC 1.12090</strain>
    </source>
</reference>
<dbReference type="Proteomes" id="UP001169027">
    <property type="component" value="Unassembled WGS sequence"/>
</dbReference>
<evidence type="ECO:0000313" key="4">
    <source>
        <dbReference type="EMBL" id="MDO1533474.1"/>
    </source>
</evidence>
<evidence type="ECO:0000313" key="5">
    <source>
        <dbReference type="Proteomes" id="UP001169027"/>
    </source>
</evidence>
<dbReference type="EMBL" id="JAUKVY010000009">
    <property type="protein sequence ID" value="MDO1533474.1"/>
    <property type="molecule type" value="Genomic_DNA"/>
</dbReference>
<proteinExistence type="predicted"/>
<sequence>MSQPTVFVIDDDAACRDSVRELVSAAGLAVAAFGSAVEFLAAFDPTWQGCLVLDLHMRQMDGRALQQRLRQLGIDIPIVFISGSVDIPTAVQAIRDGAVDFLQKPYPENKLLDAVYKALRRTSS</sequence>
<evidence type="ECO:0000256" key="2">
    <source>
        <dbReference type="PROSITE-ProRule" id="PRU00169"/>
    </source>
</evidence>
<dbReference type="InterPro" id="IPR050595">
    <property type="entry name" value="Bact_response_regulator"/>
</dbReference>
<dbReference type="InterPro" id="IPR001789">
    <property type="entry name" value="Sig_transdc_resp-reg_receiver"/>
</dbReference>
<gene>
    <name evidence="4" type="ORF">Q2T77_14350</name>
</gene>
<comment type="caution">
    <text evidence="4">The sequence shown here is derived from an EMBL/GenBank/DDBJ whole genome shotgun (WGS) entry which is preliminary data.</text>
</comment>
<accession>A0ABT8S3H6</accession>
<dbReference type="SUPFAM" id="SSF52172">
    <property type="entry name" value="CheY-like"/>
    <property type="match status" value="1"/>
</dbReference>
<name>A0ABT8S3H6_9BURK</name>
<evidence type="ECO:0000256" key="1">
    <source>
        <dbReference type="ARBA" id="ARBA00022553"/>
    </source>
</evidence>
<feature type="domain" description="Response regulatory" evidence="3">
    <location>
        <begin position="5"/>
        <end position="119"/>
    </location>
</feature>
<dbReference type="PANTHER" id="PTHR44591:SF25">
    <property type="entry name" value="CHEMOTAXIS TWO-COMPONENT RESPONSE REGULATOR"/>
    <property type="match status" value="1"/>
</dbReference>
<organism evidence="4 5">
    <name type="scientific">Variovorax ginsengisoli</name>
    <dbReference type="NCBI Taxonomy" id="363844"/>
    <lineage>
        <taxon>Bacteria</taxon>
        <taxon>Pseudomonadati</taxon>
        <taxon>Pseudomonadota</taxon>
        <taxon>Betaproteobacteria</taxon>
        <taxon>Burkholderiales</taxon>
        <taxon>Comamonadaceae</taxon>
        <taxon>Variovorax</taxon>
    </lineage>
</organism>